<organism evidence="6 7">
    <name type="scientific">Chlorella vulgaris</name>
    <name type="common">Green alga</name>
    <dbReference type="NCBI Taxonomy" id="3077"/>
    <lineage>
        <taxon>Eukaryota</taxon>
        <taxon>Viridiplantae</taxon>
        <taxon>Chlorophyta</taxon>
        <taxon>core chlorophytes</taxon>
        <taxon>Trebouxiophyceae</taxon>
        <taxon>Chlorellales</taxon>
        <taxon>Chlorellaceae</taxon>
        <taxon>Chlorella clade</taxon>
        <taxon>Chlorella</taxon>
    </lineage>
</organism>
<dbReference type="CDD" id="cd08064">
    <property type="entry name" value="MPN_eIF3f"/>
    <property type="match status" value="1"/>
</dbReference>
<dbReference type="InterPro" id="IPR027531">
    <property type="entry name" value="eIF3f"/>
</dbReference>
<dbReference type="InterPro" id="IPR000555">
    <property type="entry name" value="JAMM/MPN+_dom"/>
</dbReference>
<dbReference type="Gene3D" id="3.40.140.10">
    <property type="entry name" value="Cytidine Deaminase, domain 2"/>
    <property type="match status" value="1"/>
</dbReference>
<keyword evidence="2 4" id="KW-0396">Initiation factor</keyword>
<dbReference type="GO" id="GO:0001732">
    <property type="term" value="P:formation of cytoplasmic translation initiation complex"/>
    <property type="evidence" value="ECO:0007669"/>
    <property type="project" value="UniProtKB-UniRule"/>
</dbReference>
<dbReference type="SMART" id="SM00232">
    <property type="entry name" value="JAB_MPN"/>
    <property type="match status" value="1"/>
</dbReference>
<protein>
    <recommendedName>
        <fullName evidence="4">Eukaryotic translation initiation factor 3 subunit F</fullName>
        <shortName evidence="4">eIF3f</shortName>
    </recommendedName>
    <alternativeName>
        <fullName evidence="4">eIF-3-epsilon</fullName>
    </alternativeName>
</protein>
<keyword evidence="3 4" id="KW-0648">Protein biosynthesis</keyword>
<evidence type="ECO:0000256" key="1">
    <source>
        <dbReference type="ARBA" id="ARBA00022490"/>
    </source>
</evidence>
<comment type="caution">
    <text evidence="6">The sequence shown here is derived from an EMBL/GenBank/DDBJ whole genome shotgun (WGS) entry which is preliminary data.</text>
</comment>
<dbReference type="GO" id="GO:0008237">
    <property type="term" value="F:metallopeptidase activity"/>
    <property type="evidence" value="ECO:0007669"/>
    <property type="project" value="InterPro"/>
</dbReference>
<dbReference type="GO" id="GO:0003743">
    <property type="term" value="F:translation initiation factor activity"/>
    <property type="evidence" value="ECO:0007669"/>
    <property type="project" value="UniProtKB-UniRule"/>
</dbReference>
<gene>
    <name evidence="6" type="ORF">D9Q98_007576</name>
</gene>
<evidence type="ECO:0000313" key="6">
    <source>
        <dbReference type="EMBL" id="KAI3428754.1"/>
    </source>
</evidence>
<sequence>MTTPITLPVGATENSVRVHPGVLFTITDAFLRRKEENERVIGTLLGTIADGVVEVKNCYAVPHSETHDQVSLDVQHHHTMANLQQRVNSREVIVGWFSTGDPDASRNRDALIHTFYGSECANPVHLALDTSGGQDGHMGVRAFVSRALSIGGVELAREFLEVDCEVRSTEAERVGLDLLSTELQEKLPGDMDGLADSFERLQHSLQQAQDYVDAVVAGKRKGNVAIGRYLAETVATVPHYGRDEFERMLTDQQNDCTLVLFLSKLVQAHLALADKLGTMQLPLI</sequence>
<reference evidence="6" key="1">
    <citation type="journal article" date="2019" name="Plant J.">
        <title>Chlorella vulgaris genome assembly and annotation reveals the molecular basis for metabolic acclimation to high light conditions.</title>
        <authorList>
            <person name="Cecchin M."/>
            <person name="Marcolungo L."/>
            <person name="Rossato M."/>
            <person name="Girolomoni L."/>
            <person name="Cosentino E."/>
            <person name="Cuine S."/>
            <person name="Li-Beisson Y."/>
            <person name="Delledonne M."/>
            <person name="Ballottari M."/>
        </authorList>
    </citation>
    <scope>NUCLEOTIDE SEQUENCE</scope>
    <source>
        <strain evidence="6">211/11P</strain>
    </source>
</reference>
<feature type="domain" description="MPN" evidence="5">
    <location>
        <begin position="16"/>
        <end position="149"/>
    </location>
</feature>
<evidence type="ECO:0000256" key="3">
    <source>
        <dbReference type="ARBA" id="ARBA00022917"/>
    </source>
</evidence>
<dbReference type="Pfam" id="PF01398">
    <property type="entry name" value="JAB"/>
    <property type="match status" value="1"/>
</dbReference>
<accession>A0A9D4TLE1</accession>
<comment type="subcellular location">
    <subcellularLocation>
        <location evidence="4">Cytoplasm</location>
    </subcellularLocation>
</comment>
<comment type="function">
    <text evidence="4">Component of the eukaryotic translation initiation factor 3 (eIF-3) complex, which is involved in protein synthesis of a specialized repertoire of mRNAs and, together with other initiation factors, stimulates binding of mRNA and methionyl-tRNAi to the 40S ribosome. The eIF-3 complex specifically targets and initiates translation of a subset of mRNAs involved in cell proliferation.</text>
</comment>
<dbReference type="InterPro" id="IPR037518">
    <property type="entry name" value="MPN"/>
</dbReference>
<dbReference type="InterPro" id="IPR024969">
    <property type="entry name" value="EIF3F/CSN6-like_C"/>
</dbReference>
<evidence type="ECO:0000313" key="7">
    <source>
        <dbReference type="Proteomes" id="UP001055712"/>
    </source>
</evidence>
<dbReference type="HAMAP" id="MF_03005">
    <property type="entry name" value="eIF3f"/>
    <property type="match status" value="1"/>
</dbReference>
<comment type="similarity">
    <text evidence="4">Belongs to the eIF-3 subunit F family.</text>
</comment>
<dbReference type="GO" id="GO:0071541">
    <property type="term" value="C:eukaryotic translation initiation factor 3 complex, eIF3m"/>
    <property type="evidence" value="ECO:0007669"/>
    <property type="project" value="TreeGrafter"/>
</dbReference>
<evidence type="ECO:0000256" key="2">
    <source>
        <dbReference type="ARBA" id="ARBA00022540"/>
    </source>
</evidence>
<dbReference type="GO" id="GO:0016282">
    <property type="term" value="C:eukaryotic 43S preinitiation complex"/>
    <property type="evidence" value="ECO:0007669"/>
    <property type="project" value="UniProtKB-UniRule"/>
</dbReference>
<dbReference type="EMBL" id="SIDB01000009">
    <property type="protein sequence ID" value="KAI3428754.1"/>
    <property type="molecule type" value="Genomic_DNA"/>
</dbReference>
<dbReference type="OrthoDB" id="25498at2759"/>
<dbReference type="PROSITE" id="PS50249">
    <property type="entry name" value="MPN"/>
    <property type="match status" value="1"/>
</dbReference>
<reference evidence="6" key="2">
    <citation type="submission" date="2020-11" db="EMBL/GenBank/DDBJ databases">
        <authorList>
            <person name="Cecchin M."/>
            <person name="Marcolungo L."/>
            <person name="Rossato M."/>
            <person name="Girolomoni L."/>
            <person name="Cosentino E."/>
            <person name="Cuine S."/>
            <person name="Li-Beisson Y."/>
            <person name="Delledonne M."/>
            <person name="Ballottari M."/>
        </authorList>
    </citation>
    <scope>NUCLEOTIDE SEQUENCE</scope>
    <source>
        <strain evidence="6">211/11P</strain>
        <tissue evidence="6">Whole cell</tissue>
    </source>
</reference>
<dbReference type="PANTHER" id="PTHR10540">
    <property type="entry name" value="EUKARYOTIC TRANSLATION INITIATION FACTOR 3 SUBUNIT F-RELATED"/>
    <property type="match status" value="1"/>
</dbReference>
<dbReference type="Pfam" id="PF13012">
    <property type="entry name" value="MitMem_reg"/>
    <property type="match status" value="1"/>
</dbReference>
<evidence type="ECO:0000256" key="4">
    <source>
        <dbReference type="HAMAP-Rule" id="MF_03005"/>
    </source>
</evidence>
<dbReference type="GO" id="GO:0033290">
    <property type="term" value="C:eukaryotic 48S preinitiation complex"/>
    <property type="evidence" value="ECO:0007669"/>
    <property type="project" value="UniProtKB-UniRule"/>
</dbReference>
<dbReference type="AlphaFoldDB" id="A0A9D4TLE1"/>
<name>A0A9D4TLE1_CHLVU</name>
<dbReference type="PANTHER" id="PTHR10540:SF6">
    <property type="entry name" value="EUKARYOTIC TRANSLATION INITIATION FACTOR 3 SUBUNIT F"/>
    <property type="match status" value="1"/>
</dbReference>
<dbReference type="Proteomes" id="UP001055712">
    <property type="component" value="Unassembled WGS sequence"/>
</dbReference>
<evidence type="ECO:0000259" key="5">
    <source>
        <dbReference type="PROSITE" id="PS50249"/>
    </source>
</evidence>
<keyword evidence="1 4" id="KW-0963">Cytoplasm</keyword>
<comment type="subunit">
    <text evidence="4">Component of the eukaryotic translation initiation factor 3 (eIF-3) complex.</text>
</comment>
<dbReference type="GO" id="GO:0031369">
    <property type="term" value="F:translation initiation factor binding"/>
    <property type="evidence" value="ECO:0007669"/>
    <property type="project" value="InterPro"/>
</dbReference>
<proteinExistence type="inferred from homology"/>
<keyword evidence="7" id="KW-1185">Reference proteome</keyword>